<proteinExistence type="predicted"/>
<evidence type="ECO:0000313" key="1">
    <source>
        <dbReference type="EMBL" id="CUV09526.1"/>
    </source>
</evidence>
<protein>
    <submittedName>
        <fullName evidence="1">Uncharacterized protein</fullName>
    </submittedName>
</protein>
<name>A0A160VFU4_9ZZZZ</name>
<reference evidence="1" key="1">
    <citation type="submission" date="2015-10" db="EMBL/GenBank/DDBJ databases">
        <authorList>
            <person name="Gilbert D.G."/>
        </authorList>
    </citation>
    <scope>NUCLEOTIDE SEQUENCE</scope>
</reference>
<dbReference type="EMBL" id="FAXC01000259">
    <property type="protein sequence ID" value="CUV09526.1"/>
    <property type="molecule type" value="Genomic_DNA"/>
</dbReference>
<organism evidence="1">
    <name type="scientific">hydrothermal vent metagenome</name>
    <dbReference type="NCBI Taxonomy" id="652676"/>
    <lineage>
        <taxon>unclassified sequences</taxon>
        <taxon>metagenomes</taxon>
        <taxon>ecological metagenomes</taxon>
    </lineage>
</organism>
<dbReference type="AlphaFoldDB" id="A0A160VFU4"/>
<accession>A0A160VFU4</accession>
<gene>
    <name evidence="1" type="ORF">MGWOODY_Mmi798</name>
</gene>
<sequence>MREDIMSPGKNLEIEFDYASSNLPSGTYEVIPYLIVDRSDVPQGLKQAIGLGFDSFNQNYFQYPFKRTGGKLVIQ</sequence>